<name>A0ABR8EBW0_9CYAN</name>
<sequence length="67" mass="7503">MPPTNNFHRNPVSCPWGFLSLGGEKQGEVRNRVSLNNLCHQPTTFIETRFLVPGVSCPWSTKGYQLG</sequence>
<dbReference type="RefSeq" id="WP_156331831.1">
    <property type="nucleotide sequence ID" value="NZ_JACJSK010000011.1"/>
</dbReference>
<organism evidence="1 2">
    <name type="scientific">Planktothricoides raciborskii FACHB-1370</name>
    <dbReference type="NCBI Taxonomy" id="2949576"/>
    <lineage>
        <taxon>Bacteria</taxon>
        <taxon>Bacillati</taxon>
        <taxon>Cyanobacteriota</taxon>
        <taxon>Cyanophyceae</taxon>
        <taxon>Oscillatoriophycideae</taxon>
        <taxon>Oscillatoriales</taxon>
        <taxon>Oscillatoriaceae</taxon>
        <taxon>Planktothricoides</taxon>
    </lineage>
</organism>
<comment type="caution">
    <text evidence="1">The sequence shown here is derived from an EMBL/GenBank/DDBJ whole genome shotgun (WGS) entry which is preliminary data.</text>
</comment>
<dbReference type="Proteomes" id="UP000641954">
    <property type="component" value="Unassembled WGS sequence"/>
</dbReference>
<keyword evidence="2" id="KW-1185">Reference proteome</keyword>
<gene>
    <name evidence="1" type="ORF">H6G72_10395</name>
</gene>
<accession>A0ABR8EBW0</accession>
<dbReference type="EMBL" id="JACJSK010000011">
    <property type="protein sequence ID" value="MBD2544248.1"/>
    <property type="molecule type" value="Genomic_DNA"/>
</dbReference>
<reference evidence="1 2" key="1">
    <citation type="journal article" date="2020" name="ISME J.">
        <title>Comparative genomics reveals insights into cyanobacterial evolution and habitat adaptation.</title>
        <authorList>
            <person name="Chen M.Y."/>
            <person name="Teng W.K."/>
            <person name="Zhao L."/>
            <person name="Hu C.X."/>
            <person name="Zhou Y.K."/>
            <person name="Han B.P."/>
            <person name="Song L.R."/>
            <person name="Shu W.S."/>
        </authorList>
    </citation>
    <scope>NUCLEOTIDE SEQUENCE [LARGE SCALE GENOMIC DNA]</scope>
    <source>
        <strain evidence="1 2">FACHB-1370</strain>
    </source>
</reference>
<protein>
    <submittedName>
        <fullName evidence="1">Uncharacterized protein</fullName>
    </submittedName>
</protein>
<evidence type="ECO:0000313" key="1">
    <source>
        <dbReference type="EMBL" id="MBD2544248.1"/>
    </source>
</evidence>
<proteinExistence type="predicted"/>
<evidence type="ECO:0000313" key="2">
    <source>
        <dbReference type="Proteomes" id="UP000641954"/>
    </source>
</evidence>